<name>K3YBC0_SETIT</name>
<dbReference type="Gramene" id="KQK96852">
    <property type="protein sequence ID" value="KQK96852"/>
    <property type="gene ID" value="SETIT_011514mg"/>
</dbReference>
<sequence>MCTWVQQPEAEAHSSSIECKRRIAKHNNANLIMVAREPKTRARDCWNGMLRKLELHAQCRSIHETKILCVANNQNM</sequence>
<organism evidence="1 2">
    <name type="scientific">Setaria italica</name>
    <name type="common">Foxtail millet</name>
    <name type="synonym">Panicum italicum</name>
    <dbReference type="NCBI Taxonomy" id="4555"/>
    <lineage>
        <taxon>Eukaryota</taxon>
        <taxon>Viridiplantae</taxon>
        <taxon>Streptophyta</taxon>
        <taxon>Embryophyta</taxon>
        <taxon>Tracheophyta</taxon>
        <taxon>Spermatophyta</taxon>
        <taxon>Magnoliopsida</taxon>
        <taxon>Liliopsida</taxon>
        <taxon>Poales</taxon>
        <taxon>Poaceae</taxon>
        <taxon>PACMAD clade</taxon>
        <taxon>Panicoideae</taxon>
        <taxon>Panicodae</taxon>
        <taxon>Paniceae</taxon>
        <taxon>Cenchrinae</taxon>
        <taxon>Setaria</taxon>
    </lineage>
</organism>
<evidence type="ECO:0000313" key="2">
    <source>
        <dbReference type="Proteomes" id="UP000004995"/>
    </source>
</evidence>
<reference evidence="1" key="2">
    <citation type="submission" date="2018-08" db="UniProtKB">
        <authorList>
            <consortium name="EnsemblPlants"/>
        </authorList>
    </citation>
    <scope>IDENTIFICATION</scope>
    <source>
        <strain evidence="1">Yugu1</strain>
    </source>
</reference>
<protein>
    <submittedName>
        <fullName evidence="1">Uncharacterized protein</fullName>
    </submittedName>
</protein>
<dbReference type="EMBL" id="AGNK02004282">
    <property type="status" value="NOT_ANNOTATED_CDS"/>
    <property type="molecule type" value="Genomic_DNA"/>
</dbReference>
<dbReference type="Proteomes" id="UP000004995">
    <property type="component" value="Unassembled WGS sequence"/>
</dbReference>
<dbReference type="HOGENOM" id="CLU_2659206_0_0_1"/>
<keyword evidence="2" id="KW-1185">Reference proteome</keyword>
<dbReference type="EnsemblPlants" id="KQK96852">
    <property type="protein sequence ID" value="KQK96852"/>
    <property type="gene ID" value="SETIT_011514mg"/>
</dbReference>
<evidence type="ECO:0000313" key="1">
    <source>
        <dbReference type="EnsemblPlants" id="KQK96852"/>
    </source>
</evidence>
<proteinExistence type="predicted"/>
<dbReference type="InParanoid" id="K3YBC0"/>
<dbReference type="AlphaFoldDB" id="K3YBC0"/>
<accession>K3YBC0</accession>
<reference evidence="2" key="1">
    <citation type="journal article" date="2012" name="Nat. Biotechnol.">
        <title>Reference genome sequence of the model plant Setaria.</title>
        <authorList>
            <person name="Bennetzen J.L."/>
            <person name="Schmutz J."/>
            <person name="Wang H."/>
            <person name="Percifield R."/>
            <person name="Hawkins J."/>
            <person name="Pontaroli A.C."/>
            <person name="Estep M."/>
            <person name="Feng L."/>
            <person name="Vaughn J.N."/>
            <person name="Grimwood J."/>
            <person name="Jenkins J."/>
            <person name="Barry K."/>
            <person name="Lindquist E."/>
            <person name="Hellsten U."/>
            <person name="Deshpande S."/>
            <person name="Wang X."/>
            <person name="Wu X."/>
            <person name="Mitros T."/>
            <person name="Triplett J."/>
            <person name="Yang X."/>
            <person name="Ye C.Y."/>
            <person name="Mauro-Herrera M."/>
            <person name="Wang L."/>
            <person name="Li P."/>
            <person name="Sharma M."/>
            <person name="Sharma R."/>
            <person name="Ronald P.C."/>
            <person name="Panaud O."/>
            <person name="Kellogg E.A."/>
            <person name="Brutnell T.P."/>
            <person name="Doust A.N."/>
            <person name="Tuskan G.A."/>
            <person name="Rokhsar D."/>
            <person name="Devos K.M."/>
        </authorList>
    </citation>
    <scope>NUCLEOTIDE SEQUENCE [LARGE SCALE GENOMIC DNA]</scope>
    <source>
        <strain evidence="2">cv. Yugu1</strain>
    </source>
</reference>